<name>A0A2P2MQG2_RHIMU</name>
<organism evidence="1">
    <name type="scientific">Rhizophora mucronata</name>
    <name type="common">Asiatic mangrove</name>
    <dbReference type="NCBI Taxonomy" id="61149"/>
    <lineage>
        <taxon>Eukaryota</taxon>
        <taxon>Viridiplantae</taxon>
        <taxon>Streptophyta</taxon>
        <taxon>Embryophyta</taxon>
        <taxon>Tracheophyta</taxon>
        <taxon>Spermatophyta</taxon>
        <taxon>Magnoliopsida</taxon>
        <taxon>eudicotyledons</taxon>
        <taxon>Gunneridae</taxon>
        <taxon>Pentapetalae</taxon>
        <taxon>rosids</taxon>
        <taxon>fabids</taxon>
        <taxon>Malpighiales</taxon>
        <taxon>Rhizophoraceae</taxon>
        <taxon>Rhizophora</taxon>
    </lineage>
</organism>
<proteinExistence type="predicted"/>
<evidence type="ECO:0000313" key="1">
    <source>
        <dbReference type="EMBL" id="MBX32455.1"/>
    </source>
</evidence>
<dbReference type="AlphaFoldDB" id="A0A2P2MQG2"/>
<dbReference type="EMBL" id="GGEC01051971">
    <property type="protein sequence ID" value="MBX32455.1"/>
    <property type="molecule type" value="Transcribed_RNA"/>
</dbReference>
<reference evidence="1" key="1">
    <citation type="submission" date="2018-02" db="EMBL/GenBank/DDBJ databases">
        <title>Rhizophora mucronata_Transcriptome.</title>
        <authorList>
            <person name="Meera S.P."/>
            <person name="Sreeshan A."/>
            <person name="Augustine A."/>
        </authorList>
    </citation>
    <scope>NUCLEOTIDE SEQUENCE</scope>
    <source>
        <tissue evidence="1">Leaf</tissue>
    </source>
</reference>
<protein>
    <submittedName>
        <fullName evidence="1">CMP-sialic acid transporter 3-like</fullName>
    </submittedName>
</protein>
<accession>A0A2P2MQG2</accession>
<sequence length="70" mass="7915">MPVKMVAIVEEYFLRIVSAYLKKNEDKIPWAALLNIKSIVAFECPSKMLKLPGPFTMAVARIPRKLNIAP</sequence>